<evidence type="ECO:0000313" key="2">
    <source>
        <dbReference type="Proteomes" id="UP000516415"/>
    </source>
</evidence>
<gene>
    <name evidence="1" type="ORF">phiK7A1_103</name>
</gene>
<evidence type="ECO:0000313" key="1">
    <source>
        <dbReference type="EMBL" id="QNR53891.1"/>
    </source>
</evidence>
<name>A0A7H0XFV1_9CAUD</name>
<sequence length="64" mass="7320">MNSPVIQAFLALRMSQRLAVAQRLNVCMSQGDHEAGDKYAIRILQAIEKNGLMRELESELREFE</sequence>
<keyword evidence="2" id="KW-1185">Reference proteome</keyword>
<reference evidence="1 2" key="1">
    <citation type="submission" date="2020-07" db="EMBL/GenBank/DDBJ databases">
        <authorList>
            <person name="Martino G."/>
            <person name="Holtappels D."/>
            <person name="Wagemans J."/>
            <person name="Lavigne R."/>
            <person name="Turina M."/>
            <person name="Ciuffo M."/>
        </authorList>
    </citation>
    <scope>NUCLEOTIDE SEQUENCE [LARGE SCALE GENOMIC DNA]</scope>
</reference>
<proteinExistence type="predicted"/>
<protein>
    <submittedName>
        <fullName evidence="1">Uncharacterized protein</fullName>
    </submittedName>
</protein>
<accession>A0A7H0XFV1</accession>
<dbReference type="Proteomes" id="UP000516415">
    <property type="component" value="Segment"/>
</dbReference>
<organism evidence="1 2">
    <name type="scientific">Pseudomonas phage phiK7A1</name>
    <dbReference type="NCBI Taxonomy" id="2759194"/>
    <lineage>
        <taxon>Viruses</taxon>
        <taxon>Duplodnaviria</taxon>
        <taxon>Heunggongvirae</taxon>
        <taxon>Uroviricota</taxon>
        <taxon>Caudoviricetes</taxon>
        <taxon>Vandenendeviridae</taxon>
        <taxon>Gorskivirinae</taxon>
        <taxon>Torinovirus</taxon>
        <taxon>Torinovirus K7A1</taxon>
    </lineage>
</organism>
<dbReference type="EMBL" id="MT740307">
    <property type="protein sequence ID" value="QNR53891.1"/>
    <property type="molecule type" value="Genomic_DNA"/>
</dbReference>